<sequence length="266" mass="30759">MQQQEIHDFLITYFKVNDCEILDNAPTHLTVQLTIEMDKELMNRPFYWHYLEKTGGVPNPAQMTFITDPEQAPSDLKGEMIHFGSPRLHQIIQSTKKLAGYTRLFEDTPPSKGGGNNPLFPWLTLNVKISYQCDRKKDTFMSIGLNLISGEIMEGFHHRVLPVKVTPKIPDYSFTLSPLIMPKSGLARLDTYIRTSFEDDDHSWAEDAMLRWQNDLNLLEHFYKDMDEKSESYYTEKEALKAQYEPNIRISIINGGLFYLSDRALG</sequence>
<evidence type="ECO:0000313" key="1">
    <source>
        <dbReference type="EMBL" id="CAH0269054.1"/>
    </source>
</evidence>
<name>A0A9W4L4Y2_9BACI</name>
<evidence type="ECO:0000313" key="2">
    <source>
        <dbReference type="Proteomes" id="UP000789326"/>
    </source>
</evidence>
<dbReference type="Proteomes" id="UP000789326">
    <property type="component" value="Unassembled WGS sequence"/>
</dbReference>
<protein>
    <recommendedName>
        <fullName evidence="3">YqhG</fullName>
    </recommendedName>
</protein>
<evidence type="ECO:0008006" key="3">
    <source>
        <dbReference type="Google" id="ProtNLM"/>
    </source>
</evidence>
<reference evidence="1" key="1">
    <citation type="submission" date="2021-11" db="EMBL/GenBank/DDBJ databases">
        <authorList>
            <person name="Bulgarelli D."/>
        </authorList>
    </citation>
    <scope>NUCLEOTIDE SEQUENCE</scope>
    <source>
        <strain evidence="1">Bi133</strain>
    </source>
</reference>
<accession>A0A9W4L4Y2</accession>
<comment type="caution">
    <text evidence="1">The sequence shown here is derived from an EMBL/GenBank/DDBJ whole genome shotgun (WGS) entry which is preliminary data.</text>
</comment>
<organism evidence="1 2">
    <name type="scientific">Peribacillus simplex</name>
    <dbReference type="NCBI Taxonomy" id="1478"/>
    <lineage>
        <taxon>Bacteria</taxon>
        <taxon>Bacillati</taxon>
        <taxon>Bacillota</taxon>
        <taxon>Bacilli</taxon>
        <taxon>Bacillales</taxon>
        <taxon>Bacillaceae</taxon>
        <taxon>Peribacillus</taxon>
    </lineage>
</organism>
<dbReference type="EMBL" id="CAKKMG010000061">
    <property type="protein sequence ID" value="CAH0269054.1"/>
    <property type="molecule type" value="Genomic_DNA"/>
</dbReference>
<proteinExistence type="predicted"/>
<dbReference type="AlphaFoldDB" id="A0A9W4L4Y2"/>
<dbReference type="Pfam" id="PF11079">
    <property type="entry name" value="YqhG"/>
    <property type="match status" value="1"/>
</dbReference>
<gene>
    <name evidence="1" type="ORF">SRABI133_03608</name>
</gene>
<dbReference type="RefSeq" id="WP_230303015.1">
    <property type="nucleotide sequence ID" value="NZ_CAKKMG010000061.1"/>
</dbReference>
<dbReference type="InterPro" id="IPR024562">
    <property type="entry name" value="YqhG"/>
</dbReference>